<dbReference type="PANTHER" id="PTHR33619:SF3">
    <property type="entry name" value="POLYSACCHARIDE EXPORT PROTEIN GFCE-RELATED"/>
    <property type="match status" value="1"/>
</dbReference>
<dbReference type="Pfam" id="PF10531">
    <property type="entry name" value="SLBB"/>
    <property type="match status" value="1"/>
</dbReference>
<dbReference type="InterPro" id="IPR049712">
    <property type="entry name" value="Poly_export"/>
</dbReference>
<keyword evidence="1 2" id="KW-0732">Signal</keyword>
<evidence type="ECO:0000313" key="6">
    <source>
        <dbReference type="Proteomes" id="UP000601990"/>
    </source>
</evidence>
<evidence type="ECO:0000259" key="3">
    <source>
        <dbReference type="Pfam" id="PF02563"/>
    </source>
</evidence>
<feature type="signal peptide" evidence="2">
    <location>
        <begin position="1"/>
        <end position="22"/>
    </location>
</feature>
<proteinExistence type="predicted"/>
<dbReference type="Pfam" id="PF02563">
    <property type="entry name" value="Poly_export"/>
    <property type="match status" value="1"/>
</dbReference>
<feature type="domain" description="Soluble ligand binding" evidence="4">
    <location>
        <begin position="129"/>
        <end position="181"/>
    </location>
</feature>
<dbReference type="Proteomes" id="UP000601990">
    <property type="component" value="Unassembled WGS sequence"/>
</dbReference>
<reference evidence="5" key="1">
    <citation type="submission" date="2019-12" db="EMBL/GenBank/DDBJ databases">
        <title>Comparative genomics gives insights into the taxonomy of the Azoarcus-Aromatoleum group and reveals separate origins of nif in the plant-associated Azoarcus and non-plant-associated Aromatoleum sub-groups.</title>
        <authorList>
            <person name="Lafos M."/>
            <person name="Maluk M."/>
            <person name="Batista M."/>
            <person name="Junghare M."/>
            <person name="Carmona M."/>
            <person name="Faoro H."/>
            <person name="Cruz L.M."/>
            <person name="Battistoni F."/>
            <person name="De Souza E."/>
            <person name="Pedrosa F."/>
            <person name="Chen W.-M."/>
            <person name="Poole P.S."/>
            <person name="Dixon R.A."/>
            <person name="James E.K."/>
        </authorList>
    </citation>
    <scope>NUCLEOTIDE SEQUENCE</scope>
    <source>
        <strain evidence="5">U120</strain>
    </source>
</reference>
<comment type="caution">
    <text evidence="5">The sequence shown here is derived from an EMBL/GenBank/DDBJ whole genome shotgun (WGS) entry which is preliminary data.</text>
</comment>
<dbReference type="RefSeq" id="WP_169199787.1">
    <property type="nucleotide sequence ID" value="NZ_WTVH02000010.1"/>
</dbReference>
<dbReference type="Gene3D" id="3.10.560.10">
    <property type="entry name" value="Outer membrane lipoprotein wza domain like"/>
    <property type="match status" value="1"/>
</dbReference>
<feature type="chain" id="PRO_5045500391" evidence="2">
    <location>
        <begin position="23"/>
        <end position="234"/>
    </location>
</feature>
<accession>A0ABX1N5N1</accession>
<dbReference type="InterPro" id="IPR019554">
    <property type="entry name" value="Soluble_ligand-bd"/>
</dbReference>
<gene>
    <name evidence="5" type="ORF">GO608_14650</name>
</gene>
<keyword evidence="6" id="KW-1185">Reference proteome</keyword>
<name>A0ABX1N5N1_9RHOO</name>
<dbReference type="InterPro" id="IPR003715">
    <property type="entry name" value="Poly_export_N"/>
</dbReference>
<feature type="domain" description="Polysaccharide export protein N-terminal" evidence="3">
    <location>
        <begin position="50"/>
        <end position="122"/>
    </location>
</feature>
<organism evidence="5 6">
    <name type="scientific">Aromatoleum buckelii</name>
    <dbReference type="NCBI Taxonomy" id="200254"/>
    <lineage>
        <taxon>Bacteria</taxon>
        <taxon>Pseudomonadati</taxon>
        <taxon>Pseudomonadota</taxon>
        <taxon>Betaproteobacteria</taxon>
        <taxon>Rhodocyclales</taxon>
        <taxon>Rhodocyclaceae</taxon>
        <taxon>Aromatoleum</taxon>
    </lineage>
</organism>
<evidence type="ECO:0000259" key="4">
    <source>
        <dbReference type="Pfam" id="PF10531"/>
    </source>
</evidence>
<dbReference type="PANTHER" id="PTHR33619">
    <property type="entry name" value="POLYSACCHARIDE EXPORT PROTEIN GFCE-RELATED"/>
    <property type="match status" value="1"/>
</dbReference>
<evidence type="ECO:0000256" key="1">
    <source>
        <dbReference type="ARBA" id="ARBA00022729"/>
    </source>
</evidence>
<sequence length="234" mass="24869">MRVYLAGVMLSCAMISSSPVHAQATSAPAPLASVLPSAGTALDDPGPLFDDYYIGPYDLLEITVFQVDDLSRTVRVNARGFIGLPLIGQIQAAGLSARVVEEEIARRLTECCLQDPQVTIFIKEFVSQRVTVEGEVTKPGIFPLSGRTSLLQTIALAAGVSEIADVNQVSIFRTLADGNKEQLVFDLEAVRAGKVDDPLIQGNDVVVVGSSTARSMVKSVTGTLRGFIGFGTVR</sequence>
<evidence type="ECO:0000313" key="5">
    <source>
        <dbReference type="EMBL" id="NMF94565.1"/>
    </source>
</evidence>
<dbReference type="EMBL" id="WTVH01000032">
    <property type="protein sequence ID" value="NMF94565.1"/>
    <property type="molecule type" value="Genomic_DNA"/>
</dbReference>
<evidence type="ECO:0000256" key="2">
    <source>
        <dbReference type="SAM" id="SignalP"/>
    </source>
</evidence>
<protein>
    <submittedName>
        <fullName evidence="5">Polysaccharide export protein</fullName>
    </submittedName>
</protein>